<evidence type="ECO:0000256" key="3">
    <source>
        <dbReference type="ARBA" id="ARBA00022989"/>
    </source>
</evidence>
<proteinExistence type="predicted"/>
<dbReference type="EMBL" id="AP025739">
    <property type="protein sequence ID" value="BDI33054.1"/>
    <property type="molecule type" value="Genomic_DNA"/>
</dbReference>
<dbReference type="InterPro" id="IPR007318">
    <property type="entry name" value="Phopholipid_MeTrfase"/>
</dbReference>
<accession>A0A402CPB7</accession>
<dbReference type="Proteomes" id="UP000287394">
    <property type="component" value="Chromosome"/>
</dbReference>
<dbReference type="Gene3D" id="1.20.120.1630">
    <property type="match status" value="1"/>
</dbReference>
<evidence type="ECO:0000313" key="6">
    <source>
        <dbReference type="Proteomes" id="UP000287394"/>
    </source>
</evidence>
<evidence type="ECO:0000256" key="2">
    <source>
        <dbReference type="ARBA" id="ARBA00022692"/>
    </source>
</evidence>
<keyword evidence="4" id="KW-0472">Membrane</keyword>
<protein>
    <submittedName>
        <fullName evidence="5">Uncharacterized protein</fullName>
    </submittedName>
</protein>
<dbReference type="KEGG" id="ccot:CCAX7_51050"/>
<dbReference type="GO" id="GO:0016740">
    <property type="term" value="F:transferase activity"/>
    <property type="evidence" value="ECO:0007669"/>
    <property type="project" value="UniProtKB-ARBA"/>
</dbReference>
<dbReference type="AlphaFoldDB" id="A0A402CPB7"/>
<comment type="subcellular location">
    <subcellularLocation>
        <location evidence="1">Endomembrane system</location>
        <topology evidence="1">Multi-pass membrane protein</topology>
    </subcellularLocation>
</comment>
<dbReference type="PANTHER" id="PTHR12714">
    <property type="entry name" value="PROTEIN-S ISOPRENYLCYSTEINE O-METHYLTRANSFERASE"/>
    <property type="match status" value="1"/>
</dbReference>
<reference evidence="5 6" key="1">
    <citation type="journal article" date="2019" name="Int. J. Syst. Evol. Microbiol.">
        <title>Capsulimonas corticalis gen. nov., sp. nov., an aerobic capsulated bacterium, of a novel bacterial order, Capsulimonadales ord. nov., of the class Armatimonadia of the phylum Armatimonadetes.</title>
        <authorList>
            <person name="Li J."/>
            <person name="Kudo C."/>
            <person name="Tonouchi A."/>
        </authorList>
    </citation>
    <scope>NUCLEOTIDE SEQUENCE [LARGE SCALE GENOMIC DNA]</scope>
    <source>
        <strain evidence="5 6">AX-7</strain>
    </source>
</reference>
<keyword evidence="6" id="KW-1185">Reference proteome</keyword>
<organism evidence="5 6">
    <name type="scientific">Capsulimonas corticalis</name>
    <dbReference type="NCBI Taxonomy" id="2219043"/>
    <lineage>
        <taxon>Bacteria</taxon>
        <taxon>Bacillati</taxon>
        <taxon>Armatimonadota</taxon>
        <taxon>Armatimonadia</taxon>
        <taxon>Capsulimonadales</taxon>
        <taxon>Capsulimonadaceae</taxon>
        <taxon>Capsulimonas</taxon>
    </lineage>
</organism>
<keyword evidence="2" id="KW-0812">Transmembrane</keyword>
<evidence type="ECO:0000256" key="1">
    <source>
        <dbReference type="ARBA" id="ARBA00004127"/>
    </source>
</evidence>
<evidence type="ECO:0000256" key="4">
    <source>
        <dbReference type="ARBA" id="ARBA00023136"/>
    </source>
</evidence>
<dbReference type="PROSITE" id="PS50244">
    <property type="entry name" value="S5A_REDUCTASE"/>
    <property type="match status" value="1"/>
</dbReference>
<name>A0A402CPB7_9BACT</name>
<keyword evidence="3" id="KW-1133">Transmembrane helix</keyword>
<gene>
    <name evidence="5" type="ORF">CCAX7_51050</name>
</gene>
<sequence>MTRMTSSENPTNPPAVGRPPFLVRRRTMFTWLIPLLLMAAVVLLKRGDGGVPAYAAGIVLVFLGEVVRFWAAGYISKDAVIATGGPYAYVRNPLYFGSLLLAIGYGLVSGLGWGGVIAMTALFFLFHLAAIRYEESFLKVKFGQPYLDYLARVPRIIPSLSPRTRGDGAYTWAQAINNREHLSALFAVVFVIALTVCRVLVLKHG</sequence>
<dbReference type="Pfam" id="PF04191">
    <property type="entry name" value="PEMT"/>
    <property type="match status" value="1"/>
</dbReference>
<dbReference type="GO" id="GO:0012505">
    <property type="term" value="C:endomembrane system"/>
    <property type="evidence" value="ECO:0007669"/>
    <property type="project" value="UniProtKB-SubCell"/>
</dbReference>
<evidence type="ECO:0000313" key="5">
    <source>
        <dbReference type="EMBL" id="BDI33054.1"/>
    </source>
</evidence>
<dbReference type="PANTHER" id="PTHR12714:SF9">
    <property type="entry name" value="PROTEIN-S-ISOPRENYLCYSTEINE O-METHYLTRANSFERASE"/>
    <property type="match status" value="1"/>
</dbReference>